<dbReference type="EMBL" id="JWTA01000004">
    <property type="protein sequence ID" value="KIC64294.1"/>
    <property type="molecule type" value="Genomic_DNA"/>
</dbReference>
<feature type="transmembrane region" description="Helical" evidence="1">
    <location>
        <begin position="63"/>
        <end position="84"/>
    </location>
</feature>
<accession>A0A0B4CSW0</accession>
<dbReference type="STRING" id="363331.RM51_06180"/>
<protein>
    <submittedName>
        <fullName evidence="2">Uncharacterized protein</fullName>
    </submittedName>
</protein>
<evidence type="ECO:0000256" key="1">
    <source>
        <dbReference type="SAM" id="Phobius"/>
    </source>
</evidence>
<keyword evidence="1" id="KW-0812">Transmembrane</keyword>
<gene>
    <name evidence="2" type="ORF">RM51_06180</name>
</gene>
<dbReference type="Proteomes" id="UP000031167">
    <property type="component" value="Unassembled WGS sequence"/>
</dbReference>
<organism evidence="2 3">
    <name type="scientific">Chryseobacterium taiwanense</name>
    <dbReference type="NCBI Taxonomy" id="363331"/>
    <lineage>
        <taxon>Bacteria</taxon>
        <taxon>Pseudomonadati</taxon>
        <taxon>Bacteroidota</taxon>
        <taxon>Flavobacteriia</taxon>
        <taxon>Flavobacteriales</taxon>
        <taxon>Weeksellaceae</taxon>
        <taxon>Chryseobacterium group</taxon>
        <taxon>Chryseobacterium</taxon>
    </lineage>
</organism>
<keyword evidence="3" id="KW-1185">Reference proteome</keyword>
<evidence type="ECO:0000313" key="2">
    <source>
        <dbReference type="EMBL" id="KIC64294.1"/>
    </source>
</evidence>
<reference evidence="2 3" key="1">
    <citation type="submission" date="2014-12" db="EMBL/GenBank/DDBJ databases">
        <title>Genome sequencing of Chryseobacterium taiwanense TPW19.</title>
        <authorList>
            <person name="Tan P.W."/>
            <person name="Chan K.-G."/>
        </authorList>
    </citation>
    <scope>NUCLEOTIDE SEQUENCE [LARGE SCALE GENOMIC DNA]</scope>
    <source>
        <strain evidence="2 3">TPW19</strain>
    </source>
</reference>
<sequence length="194" mass="22581">MMFRKIGNFLAKDDGDEFSLHYSLSLKDWIDFLIHLLISLIFLIITAGLLYSVDRKSDFKELISVGIVFALGLFLLCEGLSKVVRVKKNIIRIIKKENQLIHRNTLFSSKKYKLSDIERFVFLEKEQHAFGTTKKVSCIYNIIQLELKNSKTQYLLKINTNNIKRVVWKRNGSLLNIELGSITENIVKELNRNK</sequence>
<dbReference type="AlphaFoldDB" id="A0A0B4CSW0"/>
<evidence type="ECO:0000313" key="3">
    <source>
        <dbReference type="Proteomes" id="UP000031167"/>
    </source>
</evidence>
<name>A0A0B4CSW0_9FLAO</name>
<keyword evidence="1" id="KW-1133">Transmembrane helix</keyword>
<feature type="transmembrane region" description="Helical" evidence="1">
    <location>
        <begin position="32"/>
        <end position="51"/>
    </location>
</feature>
<keyword evidence="1" id="KW-0472">Membrane</keyword>
<comment type="caution">
    <text evidence="2">The sequence shown here is derived from an EMBL/GenBank/DDBJ whole genome shotgun (WGS) entry which is preliminary data.</text>
</comment>
<proteinExistence type="predicted"/>